<dbReference type="EMBL" id="CDGJ01000017">
    <property type="protein sequence ID" value="CEJ06172.1"/>
    <property type="molecule type" value="Genomic_DNA"/>
</dbReference>
<accession>A0A8S0W7G0</accession>
<keyword evidence="2" id="KW-0472">Membrane</keyword>
<evidence type="ECO:0000313" key="4">
    <source>
        <dbReference type="EMBL" id="CEJ06172.1"/>
    </source>
</evidence>
<organism evidence="3">
    <name type="scientific">Acididesulfobacillus acetoxydans</name>
    <dbReference type="NCBI Taxonomy" id="1561005"/>
    <lineage>
        <taxon>Bacteria</taxon>
        <taxon>Bacillati</taxon>
        <taxon>Bacillota</taxon>
        <taxon>Clostridia</taxon>
        <taxon>Eubacteriales</taxon>
        <taxon>Peptococcaceae</taxon>
        <taxon>Acididesulfobacillus</taxon>
    </lineage>
</organism>
<evidence type="ECO:0000313" key="3">
    <source>
        <dbReference type="EMBL" id="CAA7600719.1"/>
    </source>
</evidence>
<name>A0A8S0W7G0_9FIRM</name>
<feature type="transmembrane region" description="Helical" evidence="2">
    <location>
        <begin position="261"/>
        <end position="283"/>
    </location>
</feature>
<evidence type="ECO:0000256" key="1">
    <source>
        <dbReference type="SAM" id="MobiDB-lite"/>
    </source>
</evidence>
<dbReference type="PANTHER" id="PTHR35804">
    <property type="entry name" value="LYSINE EXPORTER LYSO"/>
    <property type="match status" value="1"/>
</dbReference>
<dbReference type="PANTHER" id="PTHR35804:SF1">
    <property type="entry name" value="LYSINE EXPORTER LYSO"/>
    <property type="match status" value="1"/>
</dbReference>
<dbReference type="GO" id="GO:0015661">
    <property type="term" value="F:L-lysine efflux transmembrane transporter activity"/>
    <property type="evidence" value="ECO:0007669"/>
    <property type="project" value="InterPro"/>
</dbReference>
<feature type="transmembrane region" description="Helical" evidence="2">
    <location>
        <begin position="290"/>
        <end position="312"/>
    </location>
</feature>
<feature type="compositionally biased region" description="Basic and acidic residues" evidence="1">
    <location>
        <begin position="130"/>
        <end position="153"/>
    </location>
</feature>
<dbReference type="KEGG" id="aacx:DEACI_1372"/>
<evidence type="ECO:0000256" key="2">
    <source>
        <dbReference type="SAM" id="Phobius"/>
    </source>
</evidence>
<keyword evidence="5" id="KW-1185">Reference proteome</keyword>
<keyword evidence="2" id="KW-0812">Transmembrane</keyword>
<sequence length="357" mass="37859">MVPVLVFLLLGVLCGWKAWLPRRILYQSSRMVTLGVFFLLLTMGIRIGADRTILGRLGSYGFQAFLFAVSTVLASLVLVSGFERLSGRRWVHRSEAKVGGSQVLSEDMIEAAPPGGVKSPKETSQPVREAGGKKIRGECNRARENRPEPDAEAEKKPLRMIGLILAALAAGILVGLSHLVHGLEQYLTGLTDGALYFTLFSVGLDLGGSKELWREVRSLGWYVLLAPLGVAAASVGAGMLMGKLLGWTWREGGAVGAGFGWYSLSGVLITQLDSVALGTVAFLANVFRELLSILLLPLLARRMGVLSLVAPGGATTMDTTLPVIAAVGPPEVVVIALVNGITLSALVPVLVPLLLGK</sequence>
<keyword evidence="2" id="KW-1133">Transmembrane helix</keyword>
<reference evidence="3" key="2">
    <citation type="submission" date="2020-01" db="EMBL/GenBank/DDBJ databases">
        <authorList>
            <person name="Hornung B."/>
        </authorList>
    </citation>
    <scope>NUCLEOTIDE SEQUENCE</scope>
    <source>
        <strain evidence="3">PacBioINE</strain>
    </source>
</reference>
<feature type="region of interest" description="Disordered" evidence="1">
    <location>
        <begin position="114"/>
        <end position="153"/>
    </location>
</feature>
<dbReference type="InterPro" id="IPR005642">
    <property type="entry name" value="LysO"/>
</dbReference>
<feature type="transmembrane region" description="Helical" evidence="2">
    <location>
        <begin position="32"/>
        <end position="49"/>
    </location>
</feature>
<feature type="transmembrane region" description="Helical" evidence="2">
    <location>
        <begin position="6"/>
        <end position="25"/>
    </location>
</feature>
<reference evidence="4" key="1">
    <citation type="submission" date="2014-11" db="EMBL/GenBank/DDBJ databases">
        <authorList>
            <person name="Hornung B.V."/>
        </authorList>
    </citation>
    <scope>NUCLEOTIDE SEQUENCE</scope>
    <source>
        <strain evidence="4">INE</strain>
    </source>
</reference>
<protein>
    <submittedName>
        <fullName evidence="3">Lysine exporter LysO</fullName>
    </submittedName>
</protein>
<feature type="transmembrane region" description="Helical" evidence="2">
    <location>
        <begin position="219"/>
        <end position="241"/>
    </location>
</feature>
<dbReference type="Proteomes" id="UP001071230">
    <property type="component" value="Unassembled WGS sequence"/>
</dbReference>
<dbReference type="Proteomes" id="UP000836597">
    <property type="component" value="Chromosome"/>
</dbReference>
<feature type="transmembrane region" description="Helical" evidence="2">
    <location>
        <begin position="332"/>
        <end position="355"/>
    </location>
</feature>
<gene>
    <name evidence="4" type="ORF">DEACI_0618</name>
    <name evidence="3" type="ORF">DEACI_1372</name>
</gene>
<dbReference type="AlphaFoldDB" id="A0A8S0W7G0"/>
<evidence type="ECO:0000313" key="5">
    <source>
        <dbReference type="Proteomes" id="UP001071230"/>
    </source>
</evidence>
<dbReference type="Pfam" id="PF03956">
    <property type="entry name" value="Lys_export"/>
    <property type="match status" value="2"/>
</dbReference>
<feature type="transmembrane region" description="Helical" evidence="2">
    <location>
        <begin position="186"/>
        <end position="207"/>
    </location>
</feature>
<feature type="transmembrane region" description="Helical" evidence="2">
    <location>
        <begin position="61"/>
        <end position="82"/>
    </location>
</feature>
<dbReference type="RefSeq" id="WP_240984350.1">
    <property type="nucleotide sequence ID" value="NZ_CDGJ01000017.1"/>
</dbReference>
<dbReference type="GO" id="GO:0005886">
    <property type="term" value="C:plasma membrane"/>
    <property type="evidence" value="ECO:0007669"/>
    <property type="project" value="TreeGrafter"/>
</dbReference>
<proteinExistence type="predicted"/>
<dbReference type="EMBL" id="LR746496">
    <property type="protein sequence ID" value="CAA7600719.1"/>
    <property type="molecule type" value="Genomic_DNA"/>
</dbReference>
<feature type="transmembrane region" description="Helical" evidence="2">
    <location>
        <begin position="160"/>
        <end position="180"/>
    </location>
</feature>